<gene>
    <name evidence="3" type="ORF">C884_00878</name>
</gene>
<comment type="caution">
    <text evidence="3">The sequence shown here is derived from an EMBL/GenBank/DDBJ whole genome shotgun (WGS) entry which is preliminary data.</text>
</comment>
<dbReference type="InterPro" id="IPR050625">
    <property type="entry name" value="ParA/MinD_ATPase"/>
</dbReference>
<dbReference type="Proteomes" id="UP000009877">
    <property type="component" value="Unassembled WGS sequence"/>
</dbReference>
<accession>M2YC82</accession>
<dbReference type="EMBL" id="ANHZ02000018">
    <property type="protein sequence ID" value="EME36110.1"/>
    <property type="molecule type" value="Genomic_DNA"/>
</dbReference>
<dbReference type="GO" id="GO:0051782">
    <property type="term" value="P:negative regulation of cell division"/>
    <property type="evidence" value="ECO:0007669"/>
    <property type="project" value="TreeGrafter"/>
</dbReference>
<evidence type="ECO:0000256" key="1">
    <source>
        <dbReference type="ARBA" id="ARBA00022741"/>
    </source>
</evidence>
<evidence type="ECO:0000256" key="2">
    <source>
        <dbReference type="ARBA" id="ARBA00022840"/>
    </source>
</evidence>
<dbReference type="RefSeq" id="WP_006215306.1">
    <property type="nucleotide sequence ID" value="NZ_ANHZ02000018.1"/>
</dbReference>
<dbReference type="GO" id="GO:0009898">
    <property type="term" value="C:cytoplasmic side of plasma membrane"/>
    <property type="evidence" value="ECO:0007669"/>
    <property type="project" value="TreeGrafter"/>
</dbReference>
<organism evidence="3 4">
    <name type="scientific">Kocuria palustris PEL</name>
    <dbReference type="NCBI Taxonomy" id="1236550"/>
    <lineage>
        <taxon>Bacteria</taxon>
        <taxon>Bacillati</taxon>
        <taxon>Actinomycetota</taxon>
        <taxon>Actinomycetes</taxon>
        <taxon>Micrococcales</taxon>
        <taxon>Micrococcaceae</taxon>
        <taxon>Kocuria</taxon>
    </lineage>
</organism>
<evidence type="ECO:0000313" key="4">
    <source>
        <dbReference type="Proteomes" id="UP000009877"/>
    </source>
</evidence>
<dbReference type="Pfam" id="PF10609">
    <property type="entry name" value="ParA"/>
    <property type="match status" value="1"/>
</dbReference>
<dbReference type="PANTHER" id="PTHR43384:SF6">
    <property type="entry name" value="SEPTUM SITE-DETERMINING PROTEIN MIND HOMOLOG, CHLOROPLASTIC"/>
    <property type="match status" value="1"/>
</dbReference>
<evidence type="ECO:0008006" key="5">
    <source>
        <dbReference type="Google" id="ProtNLM"/>
    </source>
</evidence>
<dbReference type="PANTHER" id="PTHR43384">
    <property type="entry name" value="SEPTUM SITE-DETERMINING PROTEIN MIND HOMOLOG, CHLOROPLASTIC-RELATED"/>
    <property type="match status" value="1"/>
</dbReference>
<dbReference type="GO" id="GO:0016887">
    <property type="term" value="F:ATP hydrolysis activity"/>
    <property type="evidence" value="ECO:0007669"/>
    <property type="project" value="TreeGrafter"/>
</dbReference>
<proteinExistence type="predicted"/>
<sequence>MSLPLACLGQQADLLGQEVDRLHGPVTLVRRCGDLVELLAVVRSGLALAVLVDADEPELTAPALDALHRDGAVVAVVVHEPLVAVLDGAEAEDAPDDRLAHDAHDPASDAIDWQRLGALEVPAQLPARQIAQRLLEAAEGPRFRPGDPPLMLGCDEVVGVVDPGRGAPGQSEGSGNRLDPDHEDAEAAWHRLLEEPEQAVGLDASSGLPPRGRVVVVWGPHGSPGRSTVAINLAAELAQQGVETTLVDLDTWGPSTAALLGLLDETAGVALACRAADRDRLSPEALERAAVEVQVGRGRLMVLTGITRPERWPELRAGSVRRLLRACQHMPRALQLADGSRAAPSRGPAPVIVVDVGASLEEDEELVSEIEMPRRSAATTAALAEADLVLAVCSAEVLGIPRAARALPGLLELTPAPVMLVANRVRRSAAGSSPRAALKEAWAAIGAPGQWDAHLSWEPKTVDAAALAGSVLAESAPSSSLRAQLRDLAGSVLRRLDGDLGPEQDAEEIEDVRGTRLGRAVGGWLRR</sequence>
<dbReference type="SUPFAM" id="SSF52540">
    <property type="entry name" value="P-loop containing nucleoside triphosphate hydrolases"/>
    <property type="match status" value="1"/>
</dbReference>
<reference evidence="3 4" key="1">
    <citation type="journal article" date="2014" name="Genome Announc.">
        <title>Draft Genome Sequence of Kocuria palustris PEL.</title>
        <authorList>
            <person name="Sharma G."/>
            <person name="Khatri I."/>
            <person name="Subramanian S."/>
        </authorList>
    </citation>
    <scope>NUCLEOTIDE SEQUENCE [LARGE SCALE GENOMIC DNA]</scope>
    <source>
        <strain evidence="3 4">PEL</strain>
    </source>
</reference>
<evidence type="ECO:0000313" key="3">
    <source>
        <dbReference type="EMBL" id="EME36110.1"/>
    </source>
</evidence>
<keyword evidence="4" id="KW-1185">Reference proteome</keyword>
<dbReference type="AlphaFoldDB" id="M2YC82"/>
<dbReference type="GO" id="GO:0005524">
    <property type="term" value="F:ATP binding"/>
    <property type="evidence" value="ECO:0007669"/>
    <property type="project" value="UniProtKB-KW"/>
</dbReference>
<dbReference type="InterPro" id="IPR033756">
    <property type="entry name" value="YlxH/NBP35"/>
</dbReference>
<dbReference type="InterPro" id="IPR027417">
    <property type="entry name" value="P-loop_NTPase"/>
</dbReference>
<dbReference type="GO" id="GO:0005829">
    <property type="term" value="C:cytosol"/>
    <property type="evidence" value="ECO:0007669"/>
    <property type="project" value="TreeGrafter"/>
</dbReference>
<keyword evidence="1" id="KW-0547">Nucleotide-binding</keyword>
<dbReference type="Gene3D" id="3.40.50.300">
    <property type="entry name" value="P-loop containing nucleotide triphosphate hydrolases"/>
    <property type="match status" value="1"/>
</dbReference>
<name>M2YC82_9MICC</name>
<protein>
    <recommendedName>
        <fullName evidence="5">CobQ/CobB/MinD/ParA nucleotide binding domain-containing protein</fullName>
    </recommendedName>
</protein>
<keyword evidence="2" id="KW-0067">ATP-binding</keyword>